<feature type="compositionally biased region" description="Basic and acidic residues" evidence="1">
    <location>
        <begin position="30"/>
        <end position="54"/>
    </location>
</feature>
<name>A0ABQ9NFM9_HEVBR</name>
<protein>
    <submittedName>
        <fullName evidence="2">Uncharacterized protein</fullName>
    </submittedName>
</protein>
<evidence type="ECO:0000313" key="3">
    <source>
        <dbReference type="Proteomes" id="UP001174677"/>
    </source>
</evidence>
<accession>A0ABQ9NFM9</accession>
<gene>
    <name evidence="2" type="ORF">P3X46_001845</name>
</gene>
<dbReference type="EMBL" id="JARPOI010000001">
    <property type="protein sequence ID" value="KAJ9190665.1"/>
    <property type="molecule type" value="Genomic_DNA"/>
</dbReference>
<feature type="compositionally biased region" description="Basic and acidic residues" evidence="1">
    <location>
        <begin position="1"/>
        <end position="13"/>
    </location>
</feature>
<reference evidence="2" key="1">
    <citation type="journal article" date="2023" name="Plant Biotechnol. J.">
        <title>Chromosome-level wild Hevea brasiliensis genome provides new tools for genomic-assisted breeding and valuable loci to elevate rubber yield.</title>
        <authorList>
            <person name="Cheng H."/>
            <person name="Song X."/>
            <person name="Hu Y."/>
            <person name="Wu T."/>
            <person name="Yang Q."/>
            <person name="An Z."/>
            <person name="Feng S."/>
            <person name="Deng Z."/>
            <person name="Wu W."/>
            <person name="Zeng X."/>
            <person name="Tu M."/>
            <person name="Wang X."/>
            <person name="Huang H."/>
        </authorList>
    </citation>
    <scope>NUCLEOTIDE SEQUENCE</scope>
    <source>
        <strain evidence="2">MT/VB/25A 57/8</strain>
    </source>
</reference>
<proteinExistence type="predicted"/>
<feature type="region of interest" description="Disordered" evidence="1">
    <location>
        <begin position="1"/>
        <end position="63"/>
    </location>
</feature>
<evidence type="ECO:0000256" key="1">
    <source>
        <dbReference type="SAM" id="MobiDB-lite"/>
    </source>
</evidence>
<keyword evidence="3" id="KW-1185">Reference proteome</keyword>
<comment type="caution">
    <text evidence="2">The sequence shown here is derived from an EMBL/GenBank/DDBJ whole genome shotgun (WGS) entry which is preliminary data.</text>
</comment>
<organism evidence="2 3">
    <name type="scientific">Hevea brasiliensis</name>
    <name type="common">Para rubber tree</name>
    <name type="synonym">Siphonia brasiliensis</name>
    <dbReference type="NCBI Taxonomy" id="3981"/>
    <lineage>
        <taxon>Eukaryota</taxon>
        <taxon>Viridiplantae</taxon>
        <taxon>Streptophyta</taxon>
        <taxon>Embryophyta</taxon>
        <taxon>Tracheophyta</taxon>
        <taxon>Spermatophyta</taxon>
        <taxon>Magnoliopsida</taxon>
        <taxon>eudicotyledons</taxon>
        <taxon>Gunneridae</taxon>
        <taxon>Pentapetalae</taxon>
        <taxon>rosids</taxon>
        <taxon>fabids</taxon>
        <taxon>Malpighiales</taxon>
        <taxon>Euphorbiaceae</taxon>
        <taxon>Crotonoideae</taxon>
        <taxon>Micrandreae</taxon>
        <taxon>Hevea</taxon>
    </lineage>
</organism>
<evidence type="ECO:0000313" key="2">
    <source>
        <dbReference type="EMBL" id="KAJ9190665.1"/>
    </source>
</evidence>
<sequence>MGEVKSRVVEKRAEKKRRSEKKLTENVASEQDKGGCEERKESKENIPRVLEKGESSTQKESCAERGERKLSLYAKGRDVRNAMNMRMYYLRRCQLDYHLFVRLSTILILYLEQLFPTVQPIELTLKKPKNYKGKLRNC</sequence>
<dbReference type="Proteomes" id="UP001174677">
    <property type="component" value="Chromosome 1"/>
</dbReference>